<accession>A0A4E0Q5W2</accession>
<dbReference type="InterPro" id="IPR036509">
    <property type="entry name" value="Met_Sox_Rdtase_MsrA_sf"/>
</dbReference>
<dbReference type="NCBIfam" id="TIGR00401">
    <property type="entry name" value="msrA"/>
    <property type="match status" value="1"/>
</dbReference>
<evidence type="ECO:0000259" key="3">
    <source>
        <dbReference type="Pfam" id="PF01625"/>
    </source>
</evidence>
<dbReference type="Gene3D" id="3.30.1060.10">
    <property type="entry name" value="Peptide methionine sulphoxide reductase MsrA"/>
    <property type="match status" value="1"/>
</dbReference>
<dbReference type="HAMAP" id="MF_01401">
    <property type="entry name" value="MsrA"/>
    <property type="match status" value="1"/>
</dbReference>
<protein>
    <recommendedName>
        <fullName evidence="2">Peptide methionine sulfoxide reductase MsrA</fullName>
        <shortName evidence="2">Protein-methionine-S-oxide reductase</shortName>
        <ecNumber evidence="2">1.8.4.11</ecNumber>
    </recommendedName>
    <alternativeName>
        <fullName evidence="2">Peptide-methionine (S)-S-oxide reductase</fullName>
        <shortName evidence="2">Peptide Met(O) reductase</shortName>
    </alternativeName>
</protein>
<dbReference type="GO" id="GO:0033744">
    <property type="term" value="F:L-methionine:thioredoxin-disulfide S-oxidoreductase activity"/>
    <property type="evidence" value="ECO:0007669"/>
    <property type="project" value="RHEA"/>
</dbReference>
<dbReference type="OrthoDB" id="7150at2157"/>
<reference evidence="4 5" key="1">
    <citation type="submission" date="2017-11" db="EMBL/GenBank/DDBJ databases">
        <title>Isolation and Characterization of Methanogenic Archaea from Saline Meromictic Lake at Siberia.</title>
        <authorList>
            <person name="Shen Y."/>
            <person name="Huang H.-H."/>
            <person name="Lai M.-C."/>
            <person name="Chen S.-C."/>
        </authorList>
    </citation>
    <scope>NUCLEOTIDE SEQUENCE [LARGE SCALE GENOMIC DNA]</scope>
    <source>
        <strain evidence="4 5">SY-01</strain>
    </source>
</reference>
<dbReference type="EC" id="1.8.4.11" evidence="2"/>
<name>A0A4E0Q5W2_9EURY</name>
<evidence type="ECO:0000256" key="1">
    <source>
        <dbReference type="ARBA" id="ARBA00023002"/>
    </source>
</evidence>
<organism evidence="4 5">
    <name type="scientific">Methanolobus halotolerans</name>
    <dbReference type="NCBI Taxonomy" id="2052935"/>
    <lineage>
        <taxon>Archaea</taxon>
        <taxon>Methanobacteriati</taxon>
        <taxon>Methanobacteriota</taxon>
        <taxon>Stenosarchaea group</taxon>
        <taxon>Methanomicrobia</taxon>
        <taxon>Methanosarcinales</taxon>
        <taxon>Methanosarcinaceae</taxon>
        <taxon>Methanolobus</taxon>
    </lineage>
</organism>
<comment type="function">
    <text evidence="2">Has an important function as a repair enzyme for proteins that have been inactivated by oxidation. Catalyzes the reversible oxidation-reduction of methionine sulfoxide in proteins to methionine.</text>
</comment>
<dbReference type="PANTHER" id="PTHR43774">
    <property type="entry name" value="PEPTIDE METHIONINE SULFOXIDE REDUCTASE"/>
    <property type="match status" value="1"/>
</dbReference>
<dbReference type="AlphaFoldDB" id="A0A4E0Q5W2"/>
<proteinExistence type="inferred from homology"/>
<dbReference type="Pfam" id="PF01625">
    <property type="entry name" value="PMSR"/>
    <property type="match status" value="1"/>
</dbReference>
<comment type="caution">
    <text evidence="4">The sequence shown here is derived from an EMBL/GenBank/DDBJ whole genome shotgun (WGS) entry which is preliminary data.</text>
</comment>
<dbReference type="PANTHER" id="PTHR43774:SF1">
    <property type="entry name" value="PEPTIDE METHIONINE SULFOXIDE REDUCTASE MSRA 2"/>
    <property type="match status" value="1"/>
</dbReference>
<comment type="catalytic activity">
    <reaction evidence="2">
        <text>[thioredoxin]-disulfide + L-methionine + H2O = L-methionine (S)-S-oxide + [thioredoxin]-dithiol</text>
        <dbReference type="Rhea" id="RHEA:19993"/>
        <dbReference type="Rhea" id="RHEA-COMP:10698"/>
        <dbReference type="Rhea" id="RHEA-COMP:10700"/>
        <dbReference type="ChEBI" id="CHEBI:15377"/>
        <dbReference type="ChEBI" id="CHEBI:29950"/>
        <dbReference type="ChEBI" id="CHEBI:50058"/>
        <dbReference type="ChEBI" id="CHEBI:57844"/>
        <dbReference type="ChEBI" id="CHEBI:58772"/>
        <dbReference type="EC" id="1.8.4.11"/>
    </reaction>
</comment>
<dbReference type="GO" id="GO:0008113">
    <property type="term" value="F:peptide-methionine (S)-S-oxide reductase activity"/>
    <property type="evidence" value="ECO:0007669"/>
    <property type="project" value="UniProtKB-UniRule"/>
</dbReference>
<keyword evidence="1 2" id="KW-0560">Oxidoreductase</keyword>
<comment type="catalytic activity">
    <reaction evidence="2">
        <text>L-methionyl-[protein] + [thioredoxin]-disulfide + H2O = L-methionyl-(S)-S-oxide-[protein] + [thioredoxin]-dithiol</text>
        <dbReference type="Rhea" id="RHEA:14217"/>
        <dbReference type="Rhea" id="RHEA-COMP:10698"/>
        <dbReference type="Rhea" id="RHEA-COMP:10700"/>
        <dbReference type="Rhea" id="RHEA-COMP:12313"/>
        <dbReference type="Rhea" id="RHEA-COMP:12315"/>
        <dbReference type="ChEBI" id="CHEBI:15377"/>
        <dbReference type="ChEBI" id="CHEBI:16044"/>
        <dbReference type="ChEBI" id="CHEBI:29950"/>
        <dbReference type="ChEBI" id="CHEBI:44120"/>
        <dbReference type="ChEBI" id="CHEBI:50058"/>
        <dbReference type="EC" id="1.8.4.11"/>
    </reaction>
</comment>
<dbReference type="Proteomes" id="UP000297295">
    <property type="component" value="Unassembled WGS sequence"/>
</dbReference>
<comment type="similarity">
    <text evidence="2">Belongs to the MsrA Met sulfoxide reductase family.</text>
</comment>
<dbReference type="RefSeq" id="WP_135389405.1">
    <property type="nucleotide sequence ID" value="NZ_PGGK01000005.1"/>
</dbReference>
<evidence type="ECO:0000256" key="2">
    <source>
        <dbReference type="HAMAP-Rule" id="MF_01401"/>
    </source>
</evidence>
<feature type="domain" description="Peptide methionine sulphoxide reductase MsrA" evidence="3">
    <location>
        <begin position="23"/>
        <end position="170"/>
    </location>
</feature>
<dbReference type="InterPro" id="IPR002569">
    <property type="entry name" value="Met_Sox_Rdtase_MsrA_dom"/>
</dbReference>
<sequence length="176" mass="19989">MKLDQDYGTDDLKEKLLDSGYETATFAAGSFWRAEAIFRRVSGVIATSVGFIGGSVKYPTYQQVSTGDTGHVEAVQIIFDPHIVPYEKLLELFWELHNPTISGQEGPEVPSQYRSVIFYHNERQHDIAIASKNEQASSGKFKRSIATEILPATRFYKAREYHQQYYEKMDGGKKLL</sequence>
<dbReference type="EMBL" id="PGGK01000005">
    <property type="protein sequence ID" value="TGC09366.1"/>
    <property type="molecule type" value="Genomic_DNA"/>
</dbReference>
<evidence type="ECO:0000313" key="5">
    <source>
        <dbReference type="Proteomes" id="UP000297295"/>
    </source>
</evidence>
<evidence type="ECO:0000313" key="4">
    <source>
        <dbReference type="EMBL" id="TGC09366.1"/>
    </source>
</evidence>
<gene>
    <name evidence="2 4" type="primary">msrA</name>
    <name evidence="4" type="ORF">CUN85_05880</name>
</gene>
<keyword evidence="5" id="KW-1185">Reference proteome</keyword>
<dbReference type="SUPFAM" id="SSF55068">
    <property type="entry name" value="Peptide methionine sulfoxide reductase"/>
    <property type="match status" value="1"/>
</dbReference>
<comment type="caution">
    <text evidence="2">Lacks conserved residue(s) required for the propagation of feature annotation.</text>
</comment>